<dbReference type="AlphaFoldDB" id="A0A9Q2P6H3"/>
<evidence type="ECO:0000313" key="2">
    <source>
        <dbReference type="EMBL" id="MBM2357292.1"/>
    </source>
</evidence>
<dbReference type="RefSeq" id="WP_229940884.1">
    <property type="nucleotide sequence ID" value="NZ_CP086779.1"/>
</dbReference>
<dbReference type="Proteomes" id="UP000809337">
    <property type="component" value="Unassembled WGS sequence"/>
</dbReference>
<evidence type="ECO:0000313" key="3">
    <source>
        <dbReference type="Proteomes" id="UP000809337"/>
    </source>
</evidence>
<evidence type="ECO:0000256" key="1">
    <source>
        <dbReference type="SAM" id="MobiDB-lite"/>
    </source>
</evidence>
<gene>
    <name evidence="2" type="ORF">JQX14_22330</name>
</gene>
<reference evidence="2" key="1">
    <citation type="submission" date="2021-01" db="EMBL/GenBank/DDBJ databases">
        <title>Diatom-associated Roseobacters Show Island Model of Population Structure.</title>
        <authorList>
            <person name="Qu L."/>
            <person name="Feng X."/>
            <person name="Chen Y."/>
            <person name="Li L."/>
            <person name="Wang X."/>
            <person name="Hu Z."/>
            <person name="Wang H."/>
            <person name="Luo H."/>
        </authorList>
    </citation>
    <scope>NUCLEOTIDE SEQUENCE</scope>
    <source>
        <strain evidence="2">SM26-45</strain>
    </source>
</reference>
<organism evidence="2 3">
    <name type="scientific">Pseudosulfitobacter pseudonitzschiae</name>
    <dbReference type="NCBI Taxonomy" id="1402135"/>
    <lineage>
        <taxon>Bacteria</taxon>
        <taxon>Pseudomonadati</taxon>
        <taxon>Pseudomonadota</taxon>
        <taxon>Alphaproteobacteria</taxon>
        <taxon>Rhodobacterales</taxon>
        <taxon>Roseobacteraceae</taxon>
        <taxon>Pseudosulfitobacter</taxon>
    </lineage>
</organism>
<accession>A0A9Q2P6H3</accession>
<dbReference type="EMBL" id="JAFBWN010000033">
    <property type="protein sequence ID" value="MBM2357292.1"/>
    <property type="molecule type" value="Genomic_DNA"/>
</dbReference>
<sequence>MTGPNRDHVSVEARTGHVELTKTVQNETEGTAEGTSNQGQGGDVLLYRIYLHNTSPTSVADVQIFDRTPPYTSLSEAVPDPVVISPELTCNLTKPATNAAAYQGPLQWDCAGSFLPGQVGSVTFRVVITP</sequence>
<feature type="region of interest" description="Disordered" evidence="1">
    <location>
        <begin position="1"/>
        <end position="40"/>
    </location>
</feature>
<feature type="compositionally biased region" description="Basic and acidic residues" evidence="1">
    <location>
        <begin position="1"/>
        <end position="20"/>
    </location>
</feature>
<comment type="caution">
    <text evidence="2">The sequence shown here is derived from an EMBL/GenBank/DDBJ whole genome shotgun (WGS) entry which is preliminary data.</text>
</comment>
<protein>
    <recommendedName>
        <fullName evidence="4">DUF11 domain-containing protein</fullName>
    </recommendedName>
</protein>
<name>A0A9Q2P6H3_9RHOB</name>
<proteinExistence type="predicted"/>
<feature type="compositionally biased region" description="Polar residues" evidence="1">
    <location>
        <begin position="22"/>
        <end position="38"/>
    </location>
</feature>
<evidence type="ECO:0008006" key="4">
    <source>
        <dbReference type="Google" id="ProtNLM"/>
    </source>
</evidence>